<keyword evidence="3" id="KW-1003">Cell membrane</keyword>
<evidence type="ECO:0000256" key="5">
    <source>
        <dbReference type="ARBA" id="ARBA00022989"/>
    </source>
</evidence>
<evidence type="ECO:0000256" key="4">
    <source>
        <dbReference type="ARBA" id="ARBA00022692"/>
    </source>
</evidence>
<feature type="transmembrane region" description="Helical" evidence="8">
    <location>
        <begin position="60"/>
        <end position="77"/>
    </location>
</feature>
<keyword evidence="5 8" id="KW-1133">Transmembrane helix</keyword>
<dbReference type="PANTHER" id="PTHR33281:SF19">
    <property type="entry name" value="VOLTAGE-DEPENDENT ANION CHANNEL-FORMING PROTEIN YNEE"/>
    <property type="match status" value="1"/>
</dbReference>
<feature type="transmembrane region" description="Helical" evidence="8">
    <location>
        <begin position="230"/>
        <end position="252"/>
    </location>
</feature>
<dbReference type="OrthoDB" id="1368at2759"/>
<dbReference type="PANTHER" id="PTHR33281">
    <property type="entry name" value="UPF0187 PROTEIN YNEE"/>
    <property type="match status" value="1"/>
</dbReference>
<reference evidence="9 10" key="1">
    <citation type="submission" date="2018-06" db="EMBL/GenBank/DDBJ databases">
        <title>Comparative genomics reveals the genomic features of Rhizophagus irregularis, R. cerebriforme, R. diaphanum and Gigaspora rosea, and their symbiotic lifestyle signature.</title>
        <authorList>
            <person name="Morin E."/>
            <person name="San Clemente H."/>
            <person name="Chen E.C.H."/>
            <person name="De La Providencia I."/>
            <person name="Hainaut M."/>
            <person name="Kuo A."/>
            <person name="Kohler A."/>
            <person name="Murat C."/>
            <person name="Tang N."/>
            <person name="Roy S."/>
            <person name="Loubradou J."/>
            <person name="Henrissat B."/>
            <person name="Grigoriev I.V."/>
            <person name="Corradi N."/>
            <person name="Roux C."/>
            <person name="Martin F.M."/>
        </authorList>
    </citation>
    <scope>NUCLEOTIDE SEQUENCE [LARGE SCALE GENOMIC DNA]</scope>
    <source>
        <strain evidence="9 10">DAOM 194757</strain>
    </source>
</reference>
<keyword evidence="2" id="KW-0813">Transport</keyword>
<feature type="transmembrane region" description="Helical" evidence="8">
    <location>
        <begin position="29"/>
        <end position="48"/>
    </location>
</feature>
<evidence type="ECO:0000256" key="1">
    <source>
        <dbReference type="ARBA" id="ARBA00004651"/>
    </source>
</evidence>
<accession>A0A397VXB1</accession>
<keyword evidence="7 8" id="KW-0472">Membrane</keyword>
<sequence>MGPSFKSILEIILEKITRVFSLLEAIKVALLYAIINSIISAIITGLYMTTDIKLSFKKDFINLVTFIVSLLISARTSNAYNRYLEGQSLWTKIRLTILNLAGFIRINITDEEQKEHYTNILIYLVITVKDYLLTDSKDMAVNSGVKINIEEIKEMKEIIEKINNYNEDTLRKRLHLIILNLNLFTYEQEKKENEEKDKPSKVNYDKLRDGIHTLTECLSSLEKIDRSIPFAYSTLLSVTTWIFSLSLSFQLVTDLEWITVPIIFFSTLFLFGIIELAKEIENPFGIDVHDLDLDKFCEDIWRDTKFIMTDNEKNIKNFCNKELECIKKFKEIKNNETKINI</sequence>
<evidence type="ECO:0000256" key="2">
    <source>
        <dbReference type="ARBA" id="ARBA00022448"/>
    </source>
</evidence>
<gene>
    <name evidence="9" type="ORF">C2G38_2163415</name>
</gene>
<keyword evidence="10" id="KW-1185">Reference proteome</keyword>
<evidence type="ECO:0000256" key="7">
    <source>
        <dbReference type="ARBA" id="ARBA00023136"/>
    </source>
</evidence>
<dbReference type="Proteomes" id="UP000266673">
    <property type="component" value="Unassembled WGS sequence"/>
</dbReference>
<proteinExistence type="predicted"/>
<organism evidence="9 10">
    <name type="scientific">Gigaspora rosea</name>
    <dbReference type="NCBI Taxonomy" id="44941"/>
    <lineage>
        <taxon>Eukaryota</taxon>
        <taxon>Fungi</taxon>
        <taxon>Fungi incertae sedis</taxon>
        <taxon>Mucoromycota</taxon>
        <taxon>Glomeromycotina</taxon>
        <taxon>Glomeromycetes</taxon>
        <taxon>Diversisporales</taxon>
        <taxon>Gigasporaceae</taxon>
        <taxon>Gigaspora</taxon>
    </lineage>
</organism>
<protein>
    <submittedName>
        <fullName evidence="9">Bestrophin, RFP-TM, chloride channel-domain-containing protein</fullName>
    </submittedName>
</protein>
<name>A0A397VXB1_9GLOM</name>
<dbReference type="GO" id="GO:0005886">
    <property type="term" value="C:plasma membrane"/>
    <property type="evidence" value="ECO:0007669"/>
    <property type="project" value="UniProtKB-SubCell"/>
</dbReference>
<dbReference type="STRING" id="44941.A0A397VXB1"/>
<comment type="caution">
    <text evidence="9">The sequence shown here is derived from an EMBL/GenBank/DDBJ whole genome shotgun (WGS) entry which is preliminary data.</text>
</comment>
<comment type="subcellular location">
    <subcellularLocation>
        <location evidence="1">Cell membrane</location>
        <topology evidence="1">Multi-pass membrane protein</topology>
    </subcellularLocation>
</comment>
<evidence type="ECO:0000256" key="3">
    <source>
        <dbReference type="ARBA" id="ARBA00022475"/>
    </source>
</evidence>
<evidence type="ECO:0000256" key="8">
    <source>
        <dbReference type="SAM" id="Phobius"/>
    </source>
</evidence>
<feature type="transmembrane region" description="Helical" evidence="8">
    <location>
        <begin position="258"/>
        <end position="277"/>
    </location>
</feature>
<dbReference type="InterPro" id="IPR044669">
    <property type="entry name" value="YneE/VCCN1/2-like"/>
</dbReference>
<evidence type="ECO:0000256" key="6">
    <source>
        <dbReference type="ARBA" id="ARBA00023065"/>
    </source>
</evidence>
<keyword evidence="6" id="KW-0406">Ion transport</keyword>
<dbReference type="Pfam" id="PF25539">
    <property type="entry name" value="Bestrophin_2"/>
    <property type="match status" value="1"/>
</dbReference>
<evidence type="ECO:0000313" key="10">
    <source>
        <dbReference type="Proteomes" id="UP000266673"/>
    </source>
</evidence>
<dbReference type="AlphaFoldDB" id="A0A397VXB1"/>
<keyword evidence="4 8" id="KW-0812">Transmembrane</keyword>
<evidence type="ECO:0000313" key="9">
    <source>
        <dbReference type="EMBL" id="RIB26451.1"/>
    </source>
</evidence>
<dbReference type="GO" id="GO:0005254">
    <property type="term" value="F:chloride channel activity"/>
    <property type="evidence" value="ECO:0007669"/>
    <property type="project" value="InterPro"/>
</dbReference>
<dbReference type="EMBL" id="QKWP01000136">
    <property type="protein sequence ID" value="RIB26451.1"/>
    <property type="molecule type" value="Genomic_DNA"/>
</dbReference>